<feature type="chain" id="PRO_5032273581" description="Dockerin domain-containing protein" evidence="1">
    <location>
        <begin position="20"/>
        <end position="405"/>
    </location>
</feature>
<dbReference type="Gene3D" id="1.10.1330.10">
    <property type="entry name" value="Dockerin domain"/>
    <property type="match status" value="1"/>
</dbReference>
<accession>A0A855XAX7</accession>
<feature type="signal peptide" evidence="1">
    <location>
        <begin position="1"/>
        <end position="19"/>
    </location>
</feature>
<protein>
    <recommendedName>
        <fullName evidence="4">Dockerin domain-containing protein</fullName>
    </recommendedName>
</protein>
<evidence type="ECO:0000256" key="1">
    <source>
        <dbReference type="SAM" id="SignalP"/>
    </source>
</evidence>
<reference evidence="2 3" key="1">
    <citation type="journal article" date="2018" name="ISME J.">
        <title>A methanotrophic archaeon couples anaerobic oxidation of methane to Fe(III) reduction.</title>
        <authorList>
            <person name="Cai C."/>
            <person name="Leu A.O."/>
            <person name="Xie G.J."/>
            <person name="Guo J."/>
            <person name="Feng Y."/>
            <person name="Zhao J.X."/>
            <person name="Tyson G.W."/>
            <person name="Yuan Z."/>
            <person name="Hu S."/>
        </authorList>
    </citation>
    <scope>NUCLEOTIDE SEQUENCE [LARGE SCALE GENOMIC DNA]</scope>
    <source>
        <strain evidence="2">FeB_12</strain>
    </source>
</reference>
<dbReference type="AlphaFoldDB" id="A0A855XAX7"/>
<name>A0A855XAX7_9BACT</name>
<sequence length="405" mass="42816">MRASVFVLLAIVFCSAAYGADVQPSPWKPMNGVSGWVHSLAVLDGRLYVGGDRNELLGPTSPATVAVWNGTTWIPLGGDIAERATALGVYKGDLIVGCQNFSGGGPVGFHNVLRWTGSNWEPLGDFPDPYTEVDGLTTIGDTLYVTSFNGNYRFDGITWTEIPHFPYDEAVNLRLAQYEGNVYMGTAAGAGTVPRVLRLTEFGWAPVFSSDGATTPVGATGVFSMLDAHGMLYAGGSMLLAEQPCAVAAFNGTDWIDMTFNLPARISGLGLYHDTLVVGTADGMWQLVGERWKRIGTTSDDVTFIGEYAGSLVAAGWFETVDGNAAPFVSQWFGCCAGLRGNVNFTGIVDLGDLSALVSFLTGGGYVLPCNEEADVNGMGIVDLSDLSSLVSYLTGGGYVLPNCP</sequence>
<comment type="caution">
    <text evidence="2">The sequence shown here is derived from an EMBL/GenBank/DDBJ whole genome shotgun (WGS) entry which is preliminary data.</text>
</comment>
<dbReference type="EMBL" id="PQAP01000007">
    <property type="protein sequence ID" value="PWB75887.1"/>
    <property type="molecule type" value="Genomic_DNA"/>
</dbReference>
<evidence type="ECO:0008006" key="4">
    <source>
        <dbReference type="Google" id="ProtNLM"/>
    </source>
</evidence>
<dbReference type="GO" id="GO:0000272">
    <property type="term" value="P:polysaccharide catabolic process"/>
    <property type="evidence" value="ECO:0007669"/>
    <property type="project" value="InterPro"/>
</dbReference>
<evidence type="ECO:0000313" key="3">
    <source>
        <dbReference type="Proteomes" id="UP000250918"/>
    </source>
</evidence>
<evidence type="ECO:0000313" key="2">
    <source>
        <dbReference type="EMBL" id="PWB75887.1"/>
    </source>
</evidence>
<dbReference type="SUPFAM" id="SSF63446">
    <property type="entry name" value="Type I dockerin domain"/>
    <property type="match status" value="1"/>
</dbReference>
<keyword evidence="1" id="KW-0732">Signal</keyword>
<proteinExistence type="predicted"/>
<gene>
    <name evidence="2" type="ORF">C3F09_01885</name>
</gene>
<dbReference type="InterPro" id="IPR036439">
    <property type="entry name" value="Dockerin_dom_sf"/>
</dbReference>
<organism evidence="2 3">
    <name type="scientific">candidate division GN15 bacterium</name>
    <dbReference type="NCBI Taxonomy" id="2072418"/>
    <lineage>
        <taxon>Bacteria</taxon>
        <taxon>candidate division GN15</taxon>
    </lineage>
</organism>
<dbReference type="InterPro" id="IPR015915">
    <property type="entry name" value="Kelch-typ_b-propeller"/>
</dbReference>
<dbReference type="SUPFAM" id="SSF117281">
    <property type="entry name" value="Kelch motif"/>
    <property type="match status" value="1"/>
</dbReference>
<dbReference type="Proteomes" id="UP000250918">
    <property type="component" value="Unassembled WGS sequence"/>
</dbReference>